<accession>A0A3N0V6M8</accession>
<dbReference type="InterPro" id="IPR052959">
    <property type="entry name" value="Inner_membrane_assoc"/>
</dbReference>
<dbReference type="GO" id="GO:0005886">
    <property type="term" value="C:plasma membrane"/>
    <property type="evidence" value="ECO:0007669"/>
    <property type="project" value="TreeGrafter"/>
</dbReference>
<proteinExistence type="predicted"/>
<dbReference type="Pfam" id="PF04341">
    <property type="entry name" value="DUF485"/>
    <property type="match status" value="1"/>
</dbReference>
<evidence type="ECO:0000313" key="3">
    <source>
        <dbReference type="Proteomes" id="UP000275137"/>
    </source>
</evidence>
<evidence type="ECO:0000256" key="1">
    <source>
        <dbReference type="SAM" id="Phobius"/>
    </source>
</evidence>
<keyword evidence="1" id="KW-0812">Transmembrane</keyword>
<reference evidence="2 3" key="1">
    <citation type="submission" date="2018-10" db="EMBL/GenBank/DDBJ databases">
        <authorList>
            <person name="Chen W.-M."/>
        </authorList>
    </citation>
    <scope>NUCLEOTIDE SEQUENCE [LARGE SCALE GENOMIC DNA]</scope>
    <source>
        <strain evidence="2 3">H-5</strain>
    </source>
</reference>
<dbReference type="AlphaFoldDB" id="A0A3N0V6M8"/>
<feature type="transmembrane region" description="Helical" evidence="1">
    <location>
        <begin position="25"/>
        <end position="50"/>
    </location>
</feature>
<dbReference type="Proteomes" id="UP000275137">
    <property type="component" value="Unassembled WGS sequence"/>
</dbReference>
<dbReference type="EMBL" id="RJVP01000001">
    <property type="protein sequence ID" value="ROH88429.1"/>
    <property type="molecule type" value="Genomic_DNA"/>
</dbReference>
<feature type="transmembrane region" description="Helical" evidence="1">
    <location>
        <begin position="62"/>
        <end position="85"/>
    </location>
</feature>
<keyword evidence="1" id="KW-0472">Membrane</keyword>
<evidence type="ECO:0000313" key="2">
    <source>
        <dbReference type="EMBL" id="ROH88429.1"/>
    </source>
</evidence>
<keyword evidence="3" id="KW-1185">Reference proteome</keyword>
<organism evidence="2 3">
    <name type="scientific">Pseudomethylobacillus aquaticus</name>
    <dbReference type="NCBI Taxonomy" id="2676064"/>
    <lineage>
        <taxon>Bacteria</taxon>
        <taxon>Pseudomonadati</taxon>
        <taxon>Pseudomonadota</taxon>
        <taxon>Betaproteobacteria</taxon>
        <taxon>Nitrosomonadales</taxon>
        <taxon>Methylophilaceae</taxon>
        <taxon>Pseudomethylobacillus</taxon>
    </lineage>
</organism>
<sequence>MQQSMLDAIQQLPEYQQLVKNRSRLAWTLSAIMCSAYFGFILLVAFQPAFFEQIVWGDTITIGFPLGIGLILLAFVLTGIYVYAANRQFDALTQRIREQVHA</sequence>
<protein>
    <submittedName>
        <fullName evidence="2">DUF485 domain-containing protein</fullName>
    </submittedName>
</protein>
<comment type="caution">
    <text evidence="2">The sequence shown here is derived from an EMBL/GenBank/DDBJ whole genome shotgun (WGS) entry which is preliminary data.</text>
</comment>
<dbReference type="PANTHER" id="PTHR38598:SF1">
    <property type="entry name" value="INNER MEMBRANE PROTEIN YJCH"/>
    <property type="match status" value="1"/>
</dbReference>
<dbReference type="PANTHER" id="PTHR38598">
    <property type="entry name" value="INNER MEMBRANE PROTEIN YJCH"/>
    <property type="match status" value="1"/>
</dbReference>
<dbReference type="InterPro" id="IPR007436">
    <property type="entry name" value="DUF485"/>
</dbReference>
<keyword evidence="1" id="KW-1133">Transmembrane helix</keyword>
<gene>
    <name evidence="2" type="ORF">ED236_02965</name>
</gene>
<name>A0A3N0V6M8_9PROT</name>